<accession>A0A0F9HXC2</accession>
<organism evidence="2">
    <name type="scientific">marine sediment metagenome</name>
    <dbReference type="NCBI Taxonomy" id="412755"/>
    <lineage>
        <taxon>unclassified sequences</taxon>
        <taxon>metagenomes</taxon>
        <taxon>ecological metagenomes</taxon>
    </lineage>
</organism>
<protein>
    <submittedName>
        <fullName evidence="2">Uncharacterized protein</fullName>
    </submittedName>
</protein>
<comment type="caution">
    <text evidence="2">The sequence shown here is derived from an EMBL/GenBank/DDBJ whole genome shotgun (WGS) entry which is preliminary data.</text>
</comment>
<feature type="compositionally biased region" description="Gly residues" evidence="1">
    <location>
        <begin position="157"/>
        <end position="197"/>
    </location>
</feature>
<sequence length="268" mass="24626">MPFNRATMFAGPRTFILTSITAEDLDFSYDVEGQVVSQFGISGTRAGDNVILSVGAVKLVTGTVLGLDGSSLHDNAIFTLNIVSGTKILGGGGNGGNGGFAVFDPEPPNIGNAAGAGTNGGIGHTPIRLGCTTFIKGAAGNIELGYGGGGGGGGDWGPSAGGGGGGGGGAPLGTNRGLGGAGGNAEGGSGTVNGTAGGNATETVKGAGGAGGNDGGAGGNGAQVGVAAQAGGSGNAAGGSAGSDGGAISKQGFDLTVDGGITVIGAVS</sequence>
<proteinExistence type="predicted"/>
<feature type="region of interest" description="Disordered" evidence="1">
    <location>
        <begin position="157"/>
        <end position="200"/>
    </location>
</feature>
<gene>
    <name evidence="2" type="ORF">LCGC14_1651750</name>
</gene>
<evidence type="ECO:0000313" key="2">
    <source>
        <dbReference type="EMBL" id="KKM19817.1"/>
    </source>
</evidence>
<dbReference type="EMBL" id="LAZR01013901">
    <property type="protein sequence ID" value="KKM19817.1"/>
    <property type="molecule type" value="Genomic_DNA"/>
</dbReference>
<reference evidence="2" key="1">
    <citation type="journal article" date="2015" name="Nature">
        <title>Complex archaea that bridge the gap between prokaryotes and eukaryotes.</title>
        <authorList>
            <person name="Spang A."/>
            <person name="Saw J.H."/>
            <person name="Jorgensen S.L."/>
            <person name="Zaremba-Niedzwiedzka K."/>
            <person name="Martijn J."/>
            <person name="Lind A.E."/>
            <person name="van Eijk R."/>
            <person name="Schleper C."/>
            <person name="Guy L."/>
            <person name="Ettema T.J."/>
        </authorList>
    </citation>
    <scope>NUCLEOTIDE SEQUENCE</scope>
</reference>
<evidence type="ECO:0000256" key="1">
    <source>
        <dbReference type="SAM" id="MobiDB-lite"/>
    </source>
</evidence>
<name>A0A0F9HXC2_9ZZZZ</name>
<dbReference type="AlphaFoldDB" id="A0A0F9HXC2"/>